<name>A0ABQ1JGJ9_9PROT</name>
<evidence type="ECO:0000259" key="1">
    <source>
        <dbReference type="Pfam" id="PF00501"/>
    </source>
</evidence>
<keyword evidence="4" id="KW-1185">Reference proteome</keyword>
<dbReference type="Pfam" id="PF00501">
    <property type="entry name" value="AMP-binding"/>
    <property type="match status" value="1"/>
</dbReference>
<dbReference type="InterPro" id="IPR020845">
    <property type="entry name" value="AMP-binding_CS"/>
</dbReference>
<dbReference type="Gene3D" id="3.40.50.12780">
    <property type="entry name" value="N-terminal domain of ligase-like"/>
    <property type="match status" value="1"/>
</dbReference>
<gene>
    <name evidence="3" type="ORF">GCM10011503_13900</name>
</gene>
<dbReference type="InterPro" id="IPR042099">
    <property type="entry name" value="ANL_N_sf"/>
</dbReference>
<evidence type="ECO:0000313" key="3">
    <source>
        <dbReference type="EMBL" id="GGB66327.1"/>
    </source>
</evidence>
<sequence>MLVMGNSIFNLGDMLDAVGRELGANDPALIHGDRIVSWPEMTARSNNVARNLRARGIETGDKAGFYLRNQPEYMEALAACFKGRFTHVNVNYRYLDDELTYIFDNSDSAVVFFDREFRGNVERVRTKLPKVKAWVEIGGDGSDTPDFALTYEHLASEGDGAPLDIERSDDDQLFLYTGGTTGMPKGVMWSHRIWRESSREAMVKIYGFAPENMDQHIAWTNEAGKLSRQLPACPLMHGTGLFTAMGSMIAGGCIVTLQNTKTFDPVELWETVDRHGVTAMAIVGDAFAKPMLKVLEANPGKYDLSSVQTITSSGVMWSMEVKRGLIKHIPQVALMDSFGASEAVGFGMSVTTAEGVQQTAKFQIGDTCKVFTEDRREVKPGSGEAGLIARGGAVPLGYYKDPEKSAKTFWEVDGVRYAVPGDWCTVDEDGTITLLGRGSNCINSAGEKIYPEEVEEALKNHEAVRDALVVGLPDDKWGSAVTAVVELNDGAKADEDTLRSFVQTQLARYKAPKRIFFKADLGRAPNGKADYKSIKAYALEQAETAANMR</sequence>
<dbReference type="EMBL" id="BMKF01000001">
    <property type="protein sequence ID" value="GGB66327.1"/>
    <property type="molecule type" value="Genomic_DNA"/>
</dbReference>
<dbReference type="PANTHER" id="PTHR43767">
    <property type="entry name" value="LONG-CHAIN-FATTY-ACID--COA LIGASE"/>
    <property type="match status" value="1"/>
</dbReference>
<dbReference type="Proteomes" id="UP000628854">
    <property type="component" value="Unassembled WGS sequence"/>
</dbReference>
<dbReference type="Pfam" id="PF13193">
    <property type="entry name" value="AMP-binding_C"/>
    <property type="match status" value="1"/>
</dbReference>
<feature type="domain" description="AMP-dependent synthetase/ligase" evidence="1">
    <location>
        <begin position="25"/>
        <end position="399"/>
    </location>
</feature>
<dbReference type="SUPFAM" id="SSF56801">
    <property type="entry name" value="Acetyl-CoA synthetase-like"/>
    <property type="match status" value="1"/>
</dbReference>
<accession>A0ABQ1JGJ9</accession>
<evidence type="ECO:0000313" key="4">
    <source>
        <dbReference type="Proteomes" id="UP000628854"/>
    </source>
</evidence>
<reference evidence="4" key="1">
    <citation type="journal article" date="2019" name="Int. J. Syst. Evol. Microbiol.">
        <title>The Global Catalogue of Microorganisms (GCM) 10K type strain sequencing project: providing services to taxonomists for standard genome sequencing and annotation.</title>
        <authorList>
            <consortium name="The Broad Institute Genomics Platform"/>
            <consortium name="The Broad Institute Genome Sequencing Center for Infectious Disease"/>
            <person name="Wu L."/>
            <person name="Ma J."/>
        </authorList>
    </citation>
    <scope>NUCLEOTIDE SEQUENCE [LARGE SCALE GENOMIC DNA]</scope>
    <source>
        <strain evidence="4">CGMCC 1.15928</strain>
    </source>
</reference>
<dbReference type="InterPro" id="IPR045851">
    <property type="entry name" value="AMP-bd_C_sf"/>
</dbReference>
<feature type="domain" description="AMP-binding enzyme C-terminal" evidence="2">
    <location>
        <begin position="453"/>
        <end position="528"/>
    </location>
</feature>
<protein>
    <submittedName>
        <fullName evidence="3">Acyl-CoA synthetase</fullName>
    </submittedName>
</protein>
<dbReference type="NCBIfam" id="NF005863">
    <property type="entry name" value="PRK07798.1"/>
    <property type="match status" value="1"/>
</dbReference>
<dbReference type="InterPro" id="IPR025110">
    <property type="entry name" value="AMP-bd_C"/>
</dbReference>
<dbReference type="Gene3D" id="3.30.300.30">
    <property type="match status" value="1"/>
</dbReference>
<dbReference type="InterPro" id="IPR050237">
    <property type="entry name" value="ATP-dep_AMP-bd_enzyme"/>
</dbReference>
<dbReference type="PANTHER" id="PTHR43767:SF1">
    <property type="entry name" value="NONRIBOSOMAL PEPTIDE SYNTHASE PES1 (EUROFUNG)-RELATED"/>
    <property type="match status" value="1"/>
</dbReference>
<comment type="caution">
    <text evidence="3">The sequence shown here is derived from an EMBL/GenBank/DDBJ whole genome shotgun (WGS) entry which is preliminary data.</text>
</comment>
<proteinExistence type="predicted"/>
<organism evidence="3 4">
    <name type="scientific">Henriciella pelagia</name>
    <dbReference type="NCBI Taxonomy" id="1977912"/>
    <lineage>
        <taxon>Bacteria</taxon>
        <taxon>Pseudomonadati</taxon>
        <taxon>Pseudomonadota</taxon>
        <taxon>Alphaproteobacteria</taxon>
        <taxon>Hyphomonadales</taxon>
        <taxon>Hyphomonadaceae</taxon>
        <taxon>Henriciella</taxon>
    </lineage>
</organism>
<dbReference type="InterPro" id="IPR000873">
    <property type="entry name" value="AMP-dep_synth/lig_dom"/>
</dbReference>
<dbReference type="PROSITE" id="PS00455">
    <property type="entry name" value="AMP_BINDING"/>
    <property type="match status" value="1"/>
</dbReference>
<evidence type="ECO:0000259" key="2">
    <source>
        <dbReference type="Pfam" id="PF13193"/>
    </source>
</evidence>